<dbReference type="KEGG" id="bfm:BP422_09430"/>
<proteinExistence type="predicted"/>
<dbReference type="GO" id="GO:0051213">
    <property type="term" value="F:dioxygenase activity"/>
    <property type="evidence" value="ECO:0007669"/>
    <property type="project" value="UniProtKB-KW"/>
</dbReference>
<organism evidence="2 3">
    <name type="scientific">Brevibacillus formosus</name>
    <dbReference type="NCBI Taxonomy" id="54913"/>
    <lineage>
        <taxon>Bacteria</taxon>
        <taxon>Bacillati</taxon>
        <taxon>Bacillota</taxon>
        <taxon>Bacilli</taxon>
        <taxon>Bacillales</taxon>
        <taxon>Paenibacillaceae</taxon>
        <taxon>Brevibacillus</taxon>
    </lineage>
</organism>
<dbReference type="SUPFAM" id="SSF54593">
    <property type="entry name" value="Glyoxalase/Bleomycin resistance protein/Dihydroxybiphenyl dioxygenase"/>
    <property type="match status" value="1"/>
</dbReference>
<feature type="domain" description="VOC" evidence="1">
    <location>
        <begin position="6"/>
        <end position="115"/>
    </location>
</feature>
<dbReference type="RefSeq" id="WP_088907548.1">
    <property type="nucleotide sequence ID" value="NZ_CP018145.1"/>
</dbReference>
<dbReference type="PROSITE" id="PS51819">
    <property type="entry name" value="VOC"/>
    <property type="match status" value="1"/>
</dbReference>
<dbReference type="InterPro" id="IPR029068">
    <property type="entry name" value="Glyas_Bleomycin-R_OHBP_Dase"/>
</dbReference>
<keyword evidence="2" id="KW-0560">Oxidoreductase</keyword>
<evidence type="ECO:0000313" key="2">
    <source>
        <dbReference type="EMBL" id="ASJ53754.1"/>
    </source>
</evidence>
<gene>
    <name evidence="2" type="ORF">BP422_09430</name>
</gene>
<evidence type="ECO:0000259" key="1">
    <source>
        <dbReference type="PROSITE" id="PS51819"/>
    </source>
</evidence>
<sequence>MSKLSRLGHISLYAHDVRRLVSFYETALELAVVNHSDETACLAIDPQSRRHDLLILNNPHHVHLAFWVDTLDHFKEVWRRLTDHGILAHGPYVESEYARFSFLDPEGNHVEIIWGHRGETPPPHRRKISFRELEKFGVSQE</sequence>
<evidence type="ECO:0000313" key="3">
    <source>
        <dbReference type="Proteomes" id="UP000197781"/>
    </source>
</evidence>
<keyword evidence="2" id="KW-0223">Dioxygenase</keyword>
<dbReference type="Proteomes" id="UP000197781">
    <property type="component" value="Chromosome"/>
</dbReference>
<dbReference type="InterPro" id="IPR037523">
    <property type="entry name" value="VOC_core"/>
</dbReference>
<dbReference type="Pfam" id="PF00903">
    <property type="entry name" value="Glyoxalase"/>
    <property type="match status" value="1"/>
</dbReference>
<dbReference type="InterPro" id="IPR004360">
    <property type="entry name" value="Glyas_Fos-R_dOase_dom"/>
</dbReference>
<name>A0A220MFF1_9BACL</name>
<dbReference type="Gene3D" id="3.10.180.10">
    <property type="entry name" value="2,3-Dihydroxybiphenyl 1,2-Dioxygenase, domain 1"/>
    <property type="match status" value="1"/>
</dbReference>
<reference evidence="2 3" key="1">
    <citation type="submission" date="2016-11" db="EMBL/GenBank/DDBJ databases">
        <authorList>
            <person name="Jaros S."/>
            <person name="Januszkiewicz K."/>
            <person name="Wedrychowicz H."/>
        </authorList>
    </citation>
    <scope>NUCLEOTIDE SEQUENCE [LARGE SCALE GENOMIC DNA]</scope>
    <source>
        <strain evidence="2 3">NF2</strain>
    </source>
</reference>
<dbReference type="AlphaFoldDB" id="A0A220MFF1"/>
<dbReference type="EMBL" id="CP018145">
    <property type="protein sequence ID" value="ASJ53754.1"/>
    <property type="molecule type" value="Genomic_DNA"/>
</dbReference>
<dbReference type="CDD" id="cd06587">
    <property type="entry name" value="VOC"/>
    <property type="match status" value="1"/>
</dbReference>
<protein>
    <submittedName>
        <fullName evidence="2">Ring-cleaving dioxygenase</fullName>
    </submittedName>
</protein>
<accession>A0A220MFF1</accession>